<evidence type="ECO:0000256" key="1">
    <source>
        <dbReference type="ARBA" id="ARBA00023054"/>
    </source>
</evidence>
<dbReference type="PROSITE" id="PS50188">
    <property type="entry name" value="B302_SPRY"/>
    <property type="match status" value="1"/>
</dbReference>
<dbReference type="CDD" id="cd00063">
    <property type="entry name" value="FN3"/>
    <property type="match status" value="1"/>
</dbReference>
<dbReference type="InterPro" id="IPR003877">
    <property type="entry name" value="SPRY_dom"/>
</dbReference>
<evidence type="ECO:0000313" key="6">
    <source>
        <dbReference type="Proteomes" id="UP000002254"/>
    </source>
</evidence>
<accession>A0A8C0LQV1</accession>
<gene>
    <name evidence="5" type="primary">FSD2</name>
</gene>
<dbReference type="InterPro" id="IPR003961">
    <property type="entry name" value="FN3_dom"/>
</dbReference>
<proteinExistence type="predicted"/>
<dbReference type="PANTHER" id="PTHR24099">
    <property type="entry name" value="E3 UBIQUITIN-PROTEIN LIGASE TRIM36-RELATED"/>
    <property type="match status" value="1"/>
</dbReference>
<feature type="domain" description="B30.2/SPRY" evidence="2">
    <location>
        <begin position="490"/>
        <end position="689"/>
    </location>
</feature>
<organism evidence="5 7">
    <name type="scientific">Canis lupus familiaris</name>
    <name type="common">Dog</name>
    <name type="synonym">Canis familiaris</name>
    <dbReference type="NCBI Taxonomy" id="9615"/>
    <lineage>
        <taxon>Eukaryota</taxon>
        <taxon>Metazoa</taxon>
        <taxon>Chordata</taxon>
        <taxon>Craniata</taxon>
        <taxon>Vertebrata</taxon>
        <taxon>Euteleostomi</taxon>
        <taxon>Mammalia</taxon>
        <taxon>Eutheria</taxon>
        <taxon>Laurasiatheria</taxon>
        <taxon>Carnivora</taxon>
        <taxon>Caniformia</taxon>
        <taxon>Canidae</taxon>
        <taxon>Canis</taxon>
    </lineage>
</organism>
<dbReference type="Gene3D" id="2.60.120.920">
    <property type="match status" value="1"/>
</dbReference>
<dbReference type="AlphaFoldDB" id="A0A8C0LQV1"/>
<dbReference type="Pfam" id="PF00622">
    <property type="entry name" value="SPRY"/>
    <property type="match status" value="1"/>
</dbReference>
<evidence type="ECO:0000313" key="7">
    <source>
        <dbReference type="Proteomes" id="UP000694429"/>
    </source>
</evidence>
<protein>
    <submittedName>
        <fullName evidence="5">Fibronectin type III and SPRY domain containing 2</fullName>
    </submittedName>
</protein>
<evidence type="ECO:0000313" key="5">
    <source>
        <dbReference type="Ensembl" id="ENSCAFP00030000330.1"/>
    </source>
</evidence>
<dbReference type="InterPro" id="IPR036116">
    <property type="entry name" value="FN3_sf"/>
</dbReference>
<dbReference type="Proteomes" id="UP000002254">
    <property type="component" value="Chromosome 3"/>
</dbReference>
<reference evidence="4 6" key="1">
    <citation type="journal article" date="2005" name="Nature">
        <title>Genome sequence, comparative analysis and haplotype structure of the domestic dog.</title>
        <authorList>
            <consortium name="Broad Sequencing Platform"/>
            <person name="Lindblad-Toh K."/>
            <person name="Wade C.M."/>
            <person name="Mikkelsen T.S."/>
            <person name="Karlsson E.K."/>
            <person name="Jaffe D.B."/>
            <person name="Kamal M."/>
            <person name="Clamp M."/>
            <person name="Chang J.L."/>
            <person name="Kulbokas E.J. III"/>
            <person name="Zody M.C."/>
            <person name="Mauceli E."/>
            <person name="Xie X."/>
            <person name="Breen M."/>
            <person name="Wayne R.K."/>
            <person name="Ostrander E.A."/>
            <person name="Ponting C.P."/>
            <person name="Galibert F."/>
            <person name="Smith D.R."/>
            <person name="DeJong P.J."/>
            <person name="Kirkness E."/>
            <person name="Alvarez P."/>
            <person name="Biagi T."/>
            <person name="Brockman W."/>
            <person name="Butler J."/>
            <person name="Chin C.W."/>
            <person name="Cook A."/>
            <person name="Cuff J."/>
            <person name="Daly M.J."/>
            <person name="DeCaprio D."/>
            <person name="Gnerre S."/>
            <person name="Grabherr M."/>
            <person name="Kellis M."/>
            <person name="Kleber M."/>
            <person name="Bardeleben C."/>
            <person name="Goodstadt L."/>
            <person name="Heger A."/>
            <person name="Hitte C."/>
            <person name="Kim L."/>
            <person name="Koepfli K.P."/>
            <person name="Parker H.G."/>
            <person name="Pollinger J.P."/>
            <person name="Searle S.M."/>
            <person name="Sutter N.B."/>
            <person name="Thomas R."/>
            <person name="Webber C."/>
            <person name="Baldwin J."/>
            <person name="Abebe A."/>
            <person name="Abouelleil A."/>
            <person name="Aftuck L."/>
            <person name="Ait-Zahra M."/>
            <person name="Aldredge T."/>
            <person name="Allen N."/>
            <person name="An P."/>
            <person name="Anderson S."/>
            <person name="Antoine C."/>
            <person name="Arachchi H."/>
            <person name="Aslam A."/>
            <person name="Ayotte L."/>
            <person name="Bachantsang P."/>
            <person name="Barry A."/>
            <person name="Bayul T."/>
            <person name="Benamara M."/>
            <person name="Berlin A."/>
            <person name="Bessette D."/>
            <person name="Blitshteyn B."/>
            <person name="Bloom T."/>
            <person name="Blye J."/>
            <person name="Boguslavskiy L."/>
            <person name="Bonnet C."/>
            <person name="Boukhgalter B."/>
            <person name="Brown A."/>
            <person name="Cahill P."/>
            <person name="Calixte N."/>
            <person name="Camarata J."/>
            <person name="Cheshatsang Y."/>
            <person name="Chu J."/>
            <person name="Citroen M."/>
            <person name="Collymore A."/>
            <person name="Cooke P."/>
            <person name="Dawoe T."/>
            <person name="Daza R."/>
            <person name="Decktor K."/>
            <person name="DeGray S."/>
            <person name="Dhargay N."/>
            <person name="Dooley K."/>
            <person name="Dooley K."/>
            <person name="Dorje P."/>
            <person name="Dorjee K."/>
            <person name="Dorris L."/>
            <person name="Duffey N."/>
            <person name="Dupes A."/>
            <person name="Egbiremolen O."/>
            <person name="Elong R."/>
            <person name="Falk J."/>
            <person name="Farina A."/>
            <person name="Faro S."/>
            <person name="Ferguson D."/>
            <person name="Ferreira P."/>
            <person name="Fisher S."/>
            <person name="FitzGerald M."/>
            <person name="Foley K."/>
            <person name="Foley C."/>
            <person name="Franke A."/>
            <person name="Friedrich D."/>
            <person name="Gage D."/>
            <person name="Garber M."/>
            <person name="Gearin G."/>
            <person name="Giannoukos G."/>
            <person name="Goode T."/>
            <person name="Goyette A."/>
            <person name="Graham J."/>
            <person name="Grandbois E."/>
            <person name="Gyaltsen K."/>
            <person name="Hafez N."/>
            <person name="Hagopian D."/>
            <person name="Hagos B."/>
            <person name="Hall J."/>
            <person name="Healy C."/>
            <person name="Hegarty R."/>
            <person name="Honan T."/>
            <person name="Horn A."/>
            <person name="Houde N."/>
            <person name="Hughes L."/>
            <person name="Hunnicutt L."/>
            <person name="Husby M."/>
            <person name="Jester B."/>
            <person name="Jones C."/>
            <person name="Kamat A."/>
            <person name="Kanga B."/>
            <person name="Kells C."/>
            <person name="Khazanovich D."/>
            <person name="Kieu A.C."/>
            <person name="Kisner P."/>
            <person name="Kumar M."/>
            <person name="Lance K."/>
            <person name="Landers T."/>
            <person name="Lara M."/>
            <person name="Lee W."/>
            <person name="Leger J.P."/>
            <person name="Lennon N."/>
            <person name="Leuper L."/>
            <person name="LeVine S."/>
            <person name="Liu J."/>
            <person name="Liu X."/>
            <person name="Lokyitsang Y."/>
            <person name="Lokyitsang T."/>
            <person name="Lui A."/>
            <person name="Macdonald J."/>
            <person name="Major J."/>
            <person name="Marabella R."/>
            <person name="Maru K."/>
            <person name="Matthews C."/>
            <person name="McDonough S."/>
            <person name="Mehta T."/>
            <person name="Meldrim J."/>
            <person name="Melnikov A."/>
            <person name="Meneus L."/>
            <person name="Mihalev A."/>
            <person name="Mihova T."/>
            <person name="Miller K."/>
            <person name="Mittelman R."/>
            <person name="Mlenga V."/>
            <person name="Mulrain L."/>
            <person name="Munson G."/>
            <person name="Navidi A."/>
            <person name="Naylor J."/>
            <person name="Nguyen T."/>
            <person name="Nguyen N."/>
            <person name="Nguyen C."/>
            <person name="Nguyen T."/>
            <person name="Nicol R."/>
            <person name="Norbu N."/>
            <person name="Norbu C."/>
            <person name="Novod N."/>
            <person name="Nyima T."/>
            <person name="Olandt P."/>
            <person name="O'Neill B."/>
            <person name="O'Neill K."/>
            <person name="Osman S."/>
            <person name="Oyono L."/>
            <person name="Patti C."/>
            <person name="Perrin D."/>
            <person name="Phunkhang P."/>
            <person name="Pierre F."/>
            <person name="Priest M."/>
            <person name="Rachupka A."/>
            <person name="Raghuraman S."/>
            <person name="Rameau R."/>
            <person name="Ray V."/>
            <person name="Raymond C."/>
            <person name="Rege F."/>
            <person name="Rise C."/>
            <person name="Rogers J."/>
            <person name="Rogov P."/>
            <person name="Sahalie J."/>
            <person name="Settipalli S."/>
            <person name="Sharpe T."/>
            <person name="Shea T."/>
            <person name="Sheehan M."/>
            <person name="Sherpa N."/>
            <person name="Shi J."/>
            <person name="Shih D."/>
            <person name="Sloan J."/>
            <person name="Smith C."/>
            <person name="Sparrow T."/>
            <person name="Stalker J."/>
            <person name="Stange-Thomann N."/>
            <person name="Stavropoulos S."/>
            <person name="Stone C."/>
            <person name="Stone S."/>
            <person name="Sykes S."/>
            <person name="Tchuinga P."/>
            <person name="Tenzing P."/>
            <person name="Tesfaye S."/>
            <person name="Thoulutsang D."/>
            <person name="Thoulutsang Y."/>
            <person name="Topham K."/>
            <person name="Topping I."/>
            <person name="Tsamla T."/>
            <person name="Vassiliev H."/>
            <person name="Venkataraman V."/>
            <person name="Vo A."/>
            <person name="Wangchuk T."/>
            <person name="Wangdi T."/>
            <person name="Weiand M."/>
            <person name="Wilkinson J."/>
            <person name="Wilson A."/>
            <person name="Yadav S."/>
            <person name="Yang S."/>
            <person name="Yang X."/>
            <person name="Young G."/>
            <person name="Yu Q."/>
            <person name="Zainoun J."/>
            <person name="Zembek L."/>
            <person name="Zimmer A."/>
            <person name="Lander E.S."/>
        </authorList>
    </citation>
    <scope>NUCLEOTIDE SEQUENCE [LARGE SCALE GENOMIC DNA]</scope>
    <source>
        <strain evidence="4">Boxer</strain>
    </source>
</reference>
<dbReference type="InterPro" id="IPR043136">
    <property type="entry name" value="B30.2/SPRY_sf"/>
</dbReference>
<dbReference type="Gene3D" id="2.60.40.10">
    <property type="entry name" value="Immunoglobulins"/>
    <property type="match status" value="1"/>
</dbReference>
<dbReference type="SUPFAM" id="SSF49265">
    <property type="entry name" value="Fibronectin type III"/>
    <property type="match status" value="1"/>
</dbReference>
<reference evidence="5" key="2">
    <citation type="submission" date="2019-03" db="EMBL/GenBank/DDBJ databases">
        <authorList>
            <person name="Warren W.C."/>
            <person name="Johnson G.S."/>
        </authorList>
    </citation>
    <scope>NUCLEOTIDE SEQUENCE [LARGE SCALE GENOMIC DNA]</scope>
    <source>
        <strain evidence="5">Basenji</strain>
    </source>
</reference>
<dbReference type="SUPFAM" id="SSF49899">
    <property type="entry name" value="Concanavalin A-like lectins/glucanases"/>
    <property type="match status" value="1"/>
</dbReference>
<dbReference type="SMART" id="SM00449">
    <property type="entry name" value="SPRY"/>
    <property type="match status" value="1"/>
</dbReference>
<dbReference type="Gene3D" id="3.30.160.60">
    <property type="entry name" value="Classic Zinc Finger"/>
    <property type="match status" value="1"/>
</dbReference>
<evidence type="ECO:0000313" key="4">
    <source>
        <dbReference type="Ensembl" id="ENSCAFP00000046991.1"/>
    </source>
</evidence>
<dbReference type="InterPro" id="IPR003879">
    <property type="entry name" value="Butyrophylin_SPRY"/>
</dbReference>
<reference evidence="5" key="3">
    <citation type="submission" date="2025-05" db="UniProtKB">
        <authorList>
            <consortium name="Ensembl"/>
        </authorList>
    </citation>
    <scope>IDENTIFICATION</scope>
</reference>
<dbReference type="InterPro" id="IPR013783">
    <property type="entry name" value="Ig-like_fold"/>
</dbReference>
<dbReference type="InterPro" id="IPR050617">
    <property type="entry name" value="E3_ligase_FN3/SPRY"/>
</dbReference>
<evidence type="ECO:0000259" key="3">
    <source>
        <dbReference type="PROSITE" id="PS50853"/>
    </source>
</evidence>
<dbReference type="PANTHER" id="PTHR24099:SF6">
    <property type="entry name" value="FIBRONECTIN TYPE III AND SPRY DOMAIN-CONTAINING PROTEIN 2"/>
    <property type="match status" value="1"/>
</dbReference>
<feature type="domain" description="Fibronectin type-III" evidence="3">
    <location>
        <begin position="412"/>
        <end position="508"/>
    </location>
</feature>
<name>A0A8C0LQV1_CANLF</name>
<keyword evidence="1" id="KW-0175">Coiled coil</keyword>
<dbReference type="Ensembl" id="ENSCAFT00000076916.2">
    <property type="protein sequence ID" value="ENSCAFP00000046991.1"/>
    <property type="gene ID" value="ENSCAFG00000013142.5"/>
</dbReference>
<sequence length="693" mass="78393">MDREAAGAPELRPARAPQDFHFYPMDLYDPEDRLHLFPEEHLQTGREVQAEMTGEPKGAAPRDLEEDVEELVHLYALGDGSEWDAELVDGSSPHLEVWEQRPRMAGAHRDWSLGAEAEAGDRGCAGWGAPAPSRDLREAYRYSHGRASEEYECYVIPEEEDEDEAALVFCVTCKAPVRALEVSDEHREHEVTPLSKALESAKDEIHKNMFKLEKQIIEMENFANHLEEVFITVEENFGRQEQNFESHYNEILETLSQKYEEKIQALGEKKKAKLETLYGQLVSCGENLDTCKELMENIEEMCHEEKVDFIKDAVAMADRLGKFLNTETDVEISAQPDFEDQTLDFSDVEQLMGSINTIPAPSAPVINPQTPNSATGSSVRVCWSLYSDDTVESYQLSYRPMQDSLPGKDPEAPSPPIIKSKEIQSCEEAALICWESGNLNPVDSYTVELTQAETPEPSGVTESVVGIPTCESLVQLHPRQSYTVYVRALNMGGPSARSDPVTIYTTGSCFHLNEHTCHPWLTISEDGLTVVRSERKTLAKEPLPSNTRFTRCVAVMGNLIPIRGRHYWEVEVDERVDYTVGVAFEDVPKQDDLGANCLSWCMRHRFASSRHKYEFLHNKMTPDIRITVSPRKIGILLDYENSKLSFFNADISQHLYTFSCQFYCFVHPCFSLEKPGCLKIHNGIAMPKHVAFY</sequence>
<dbReference type="InterPro" id="IPR001870">
    <property type="entry name" value="B30.2/SPRY"/>
</dbReference>
<dbReference type="PRINTS" id="PR01407">
    <property type="entry name" value="BUTYPHLNCDUF"/>
</dbReference>
<dbReference type="InterPro" id="IPR013320">
    <property type="entry name" value="ConA-like_dom_sf"/>
</dbReference>
<evidence type="ECO:0000259" key="2">
    <source>
        <dbReference type="PROSITE" id="PS50188"/>
    </source>
</evidence>
<dbReference type="PROSITE" id="PS50853">
    <property type="entry name" value="FN3"/>
    <property type="match status" value="1"/>
</dbReference>
<dbReference type="Proteomes" id="UP000694429">
    <property type="component" value="Chromosome 3"/>
</dbReference>
<dbReference type="Ensembl" id="ENSCAFT00030000379.1">
    <property type="protein sequence ID" value="ENSCAFP00030000330.1"/>
    <property type="gene ID" value="ENSCAFG00030000225.1"/>
</dbReference>
<dbReference type="OrthoDB" id="6232067at2759"/>